<keyword evidence="2" id="KW-1185">Reference proteome</keyword>
<evidence type="ECO:0000313" key="1">
    <source>
        <dbReference type="EMBL" id="MED4402773.1"/>
    </source>
</evidence>
<gene>
    <name evidence="1" type="ORF">P9271_15820</name>
</gene>
<protein>
    <submittedName>
        <fullName evidence="1">Uncharacterized protein</fullName>
    </submittedName>
</protein>
<reference evidence="1 2" key="1">
    <citation type="submission" date="2023-03" db="EMBL/GenBank/DDBJ databases">
        <title>Bacillus Genome Sequencing.</title>
        <authorList>
            <person name="Dunlap C."/>
        </authorList>
    </citation>
    <scope>NUCLEOTIDE SEQUENCE [LARGE SCALE GENOMIC DNA]</scope>
    <source>
        <strain evidence="1 2">NRS-1717</strain>
    </source>
</reference>
<dbReference type="RefSeq" id="WP_328015551.1">
    <property type="nucleotide sequence ID" value="NZ_JARTFS010000013.1"/>
</dbReference>
<dbReference type="EMBL" id="JARTFS010000013">
    <property type="protein sequence ID" value="MED4402773.1"/>
    <property type="molecule type" value="Genomic_DNA"/>
</dbReference>
<proteinExistence type="predicted"/>
<accession>A0ABU6P071</accession>
<comment type="caution">
    <text evidence="1">The sequence shown here is derived from an EMBL/GenBank/DDBJ whole genome shotgun (WGS) entry which is preliminary data.</text>
</comment>
<dbReference type="Proteomes" id="UP001342826">
    <property type="component" value="Unassembled WGS sequence"/>
</dbReference>
<organism evidence="1 2">
    <name type="scientific">Metabacillus fastidiosus</name>
    <dbReference type="NCBI Taxonomy" id="1458"/>
    <lineage>
        <taxon>Bacteria</taxon>
        <taxon>Bacillati</taxon>
        <taxon>Bacillota</taxon>
        <taxon>Bacilli</taxon>
        <taxon>Bacillales</taxon>
        <taxon>Bacillaceae</taxon>
        <taxon>Metabacillus</taxon>
    </lineage>
</organism>
<sequence>MSIGGVGEGPVSQFVVINKQIAEEVINSKIRDVINDPAKNIREIQRPSPFSQFLDIKI</sequence>
<evidence type="ECO:0000313" key="2">
    <source>
        <dbReference type="Proteomes" id="UP001342826"/>
    </source>
</evidence>
<name>A0ABU6P071_9BACI</name>